<comment type="caution">
    <text evidence="2">The sequence shown here is derived from an EMBL/GenBank/DDBJ whole genome shotgun (WGS) entry which is preliminary data.</text>
</comment>
<evidence type="ECO:0000256" key="1">
    <source>
        <dbReference type="SAM" id="MobiDB-lite"/>
    </source>
</evidence>
<keyword evidence="3" id="KW-1185">Reference proteome</keyword>
<dbReference type="PANTHER" id="PTHR48202">
    <property type="entry name" value="ALPHA/BETA-HYDROLASES SUPERFAMILY PROTEIN"/>
    <property type="match status" value="1"/>
</dbReference>
<evidence type="ECO:0008006" key="4">
    <source>
        <dbReference type="Google" id="ProtNLM"/>
    </source>
</evidence>
<accession>A0AAX6DJR6</accession>
<dbReference type="Gene3D" id="1.25.10.10">
    <property type="entry name" value="Leucine-rich Repeat Variant"/>
    <property type="match status" value="1"/>
</dbReference>
<dbReference type="Proteomes" id="UP001140949">
    <property type="component" value="Unassembled WGS sequence"/>
</dbReference>
<protein>
    <recommendedName>
        <fullName evidence="4">Protein SERAC1</fullName>
    </recommendedName>
</protein>
<evidence type="ECO:0000313" key="3">
    <source>
        <dbReference type="Proteomes" id="UP001140949"/>
    </source>
</evidence>
<evidence type="ECO:0000313" key="2">
    <source>
        <dbReference type="EMBL" id="KAJ6792030.1"/>
    </source>
</evidence>
<dbReference type="EMBL" id="JANAVB010044216">
    <property type="protein sequence ID" value="KAJ6792030.1"/>
    <property type="molecule type" value="Genomic_DNA"/>
</dbReference>
<reference evidence="2" key="1">
    <citation type="journal article" date="2023" name="GigaByte">
        <title>Genome assembly of the bearded iris, Iris pallida Lam.</title>
        <authorList>
            <person name="Bruccoleri R.E."/>
            <person name="Oakeley E.J."/>
            <person name="Faust A.M.E."/>
            <person name="Altorfer M."/>
            <person name="Dessus-Babus S."/>
            <person name="Burckhardt D."/>
            <person name="Oertli M."/>
            <person name="Naumann U."/>
            <person name="Petersen F."/>
            <person name="Wong J."/>
        </authorList>
    </citation>
    <scope>NUCLEOTIDE SEQUENCE</scope>
    <source>
        <strain evidence="2">GSM-AAB239-AS_SAM_17_03QT</strain>
    </source>
</reference>
<proteinExistence type="predicted"/>
<sequence length="1204" mass="132646">MIIHRLLLRRRLSRHFSTGPVPNSTISQTLRNSNQLKPLPHLSPVPSPSTRRRFPIYALVGTLIPSLTLAAYLYSDPPEKKKPGADDFYAELEQTLEKSKNSLRRVLDRMTQTVAAATVLWKSLTSVLSSANHEVRSGFELRVAALLADISAASVARRTALVRAGGGAVVDWLLESVAASGGDRCGTREEAARALAHLVADPGVCRDVFGRPNAVPNLLRFIFSFQPKKSNKNFKHTSQLGLDLSKGRSMLVAALMDIITSNCDNTDFTVLQPILPGNASMRDIAAALEVIEQGGMHLDDHHGGENEDGDRGMRGVGIKVLGGTTILGFSKTDNLLISDESHLVSTGYLNRNVALQESSSGSLKVGNVGSVTVPGLWDDLQREHVAVPFAAWALANWALASELNRSHIQELDGDGHAIMTALTAPERTVKWHGSLVARALLDDQNLPLTVSVPDWSSSLLSTASQASKVEDISLTQVALSAFLVSLERSNDAKVMFMDKGLHHMREIAKRSEKHRNLQDTLARVLELLYSENMHLSLEESQKWSAILLRWIFGAFSSNTARVSATKILSLILEDYGPSSIVISQGWLAMLLNEAIEASKMSTMKGNTPLKTHKVKTQIDQSNIISAVQVANHLATSVIKLAGIPLVSQTDTFDTFPLTDFFSLEPFVTLLKNTNKNNHPKVDAAESAFATLKSIKALSELCSEDASCQNKITESGVLCLLRRLLMCDDYERMAMIETYDASRVLETQDKGLSVGGDQSAIDSSDPSSIRVPPTVHLRRHTARLLNILSLLPKVKIAIRTDENWCKWLEDCASGRIPCCNDLKLQSYARSTLLNTFCMDLRDAEIIDPTQSNLDRGNQRTKCAQYEDMIFLINPELPHWKPPEKKDLDVIHDSSSAEKDISTTNSTFYEDEDKTIASENDSTSNSIDDSNRVSKTADPLLDIIFVHGLRGGPFKSWRIADDKSSTTSKAGLVETIDQEAGKEGTCWPREWLSSDFSNARLFTVKYKTNLTQWSGVSLPLQEVSSMLLKKLLAAGIGDRPTVFITHSMGGLVVKQMLYQAKINNFSKFVNNTIGIVFYSCPHFGSKLADMPLRMGMVFRPAPPIEELRSGSPRLVELNDFVRHLNNKGVLEVLSFSETLVTPIVEGYGGWAFRMEIVPIESAYPGFGDLIVLDGTDHINSCKPVNRSDPSYSETLDFLKKLRARLT</sequence>
<organism evidence="2 3">
    <name type="scientific">Iris pallida</name>
    <name type="common">Sweet iris</name>
    <dbReference type="NCBI Taxonomy" id="29817"/>
    <lineage>
        <taxon>Eukaryota</taxon>
        <taxon>Viridiplantae</taxon>
        <taxon>Streptophyta</taxon>
        <taxon>Embryophyta</taxon>
        <taxon>Tracheophyta</taxon>
        <taxon>Spermatophyta</taxon>
        <taxon>Magnoliopsida</taxon>
        <taxon>Liliopsida</taxon>
        <taxon>Asparagales</taxon>
        <taxon>Iridaceae</taxon>
        <taxon>Iridoideae</taxon>
        <taxon>Irideae</taxon>
        <taxon>Iris</taxon>
    </lineage>
</organism>
<dbReference type="SUPFAM" id="SSF53474">
    <property type="entry name" value="alpha/beta-Hydrolases"/>
    <property type="match status" value="1"/>
</dbReference>
<reference evidence="2" key="2">
    <citation type="submission" date="2023-04" db="EMBL/GenBank/DDBJ databases">
        <authorList>
            <person name="Bruccoleri R.E."/>
            <person name="Oakeley E.J."/>
            <person name="Faust A.-M."/>
            <person name="Dessus-Babus S."/>
            <person name="Altorfer M."/>
            <person name="Burckhardt D."/>
            <person name="Oertli M."/>
            <person name="Naumann U."/>
            <person name="Petersen F."/>
            <person name="Wong J."/>
        </authorList>
    </citation>
    <scope>NUCLEOTIDE SEQUENCE</scope>
    <source>
        <strain evidence="2">GSM-AAB239-AS_SAM_17_03QT</strain>
        <tissue evidence="2">Leaf</tissue>
    </source>
</reference>
<dbReference type="Gene3D" id="3.40.50.1820">
    <property type="entry name" value="alpha/beta hydrolase"/>
    <property type="match status" value="1"/>
</dbReference>
<feature type="region of interest" description="Disordered" evidence="1">
    <location>
        <begin position="910"/>
        <end position="929"/>
    </location>
</feature>
<dbReference type="InterPro" id="IPR029058">
    <property type="entry name" value="AB_hydrolase_fold"/>
</dbReference>
<dbReference type="AlphaFoldDB" id="A0AAX6DJR6"/>
<name>A0AAX6DJR6_IRIPA</name>
<dbReference type="PANTHER" id="PTHR48202:SF1">
    <property type="entry name" value="ALPHA_BETA-HYDROLASES SUPERFAMILY PROTEIN"/>
    <property type="match status" value="1"/>
</dbReference>
<dbReference type="InterPro" id="IPR016024">
    <property type="entry name" value="ARM-type_fold"/>
</dbReference>
<gene>
    <name evidence="2" type="ORF">M6B38_242775</name>
</gene>
<feature type="compositionally biased region" description="Low complexity" evidence="1">
    <location>
        <begin position="916"/>
        <end position="926"/>
    </location>
</feature>
<dbReference type="SUPFAM" id="SSF48371">
    <property type="entry name" value="ARM repeat"/>
    <property type="match status" value="1"/>
</dbReference>
<dbReference type="InterPro" id="IPR011989">
    <property type="entry name" value="ARM-like"/>
</dbReference>